<feature type="region of interest" description="Disordered" evidence="1">
    <location>
        <begin position="32"/>
        <end position="53"/>
    </location>
</feature>
<sequence length="129" mass="13860">MKRLLLFAILPPLLLGACSHIPFLGDKEREQAAEAARRAASERKPARPELASDGSKRLVIDGVEIERVEFRAGVSSATVENMAKQGGCVGGPGAGLVSQPGPVEIYRMVCGDGRTYLAKCELRQCKPLR</sequence>
<organism evidence="3 4">
    <name type="scientific">Pseudoduganella namucuonensis</name>
    <dbReference type="NCBI Taxonomy" id="1035707"/>
    <lineage>
        <taxon>Bacteria</taxon>
        <taxon>Pseudomonadati</taxon>
        <taxon>Pseudomonadota</taxon>
        <taxon>Betaproteobacteria</taxon>
        <taxon>Burkholderiales</taxon>
        <taxon>Oxalobacteraceae</taxon>
        <taxon>Telluria group</taxon>
        <taxon>Pseudoduganella</taxon>
    </lineage>
</organism>
<proteinExistence type="predicted"/>
<dbReference type="EMBL" id="FPBO01000051">
    <property type="protein sequence ID" value="SFV16327.1"/>
    <property type="molecule type" value="Genomic_DNA"/>
</dbReference>
<feature type="signal peptide" evidence="2">
    <location>
        <begin position="1"/>
        <end position="17"/>
    </location>
</feature>
<dbReference type="RefSeq" id="WP_093560765.1">
    <property type="nucleotide sequence ID" value="NZ_FPBO01000051.1"/>
</dbReference>
<dbReference type="Proteomes" id="UP000199391">
    <property type="component" value="Unassembled WGS sequence"/>
</dbReference>
<evidence type="ECO:0000313" key="3">
    <source>
        <dbReference type="EMBL" id="SFV16327.1"/>
    </source>
</evidence>
<feature type="compositionally biased region" description="Basic and acidic residues" evidence="1">
    <location>
        <begin position="32"/>
        <end position="47"/>
    </location>
</feature>
<evidence type="ECO:0000256" key="1">
    <source>
        <dbReference type="SAM" id="MobiDB-lite"/>
    </source>
</evidence>
<keyword evidence="2" id="KW-0732">Signal</keyword>
<evidence type="ECO:0008006" key="5">
    <source>
        <dbReference type="Google" id="ProtNLM"/>
    </source>
</evidence>
<dbReference type="OrthoDB" id="8777776at2"/>
<dbReference type="AlphaFoldDB" id="A0A1I7M395"/>
<accession>A0A1I7M395</accession>
<gene>
    <name evidence="3" type="ORF">SAMN05216552_105120</name>
</gene>
<dbReference type="PROSITE" id="PS51257">
    <property type="entry name" value="PROKAR_LIPOPROTEIN"/>
    <property type="match status" value="1"/>
</dbReference>
<feature type="chain" id="PRO_5011659757" description="Lipoprotein" evidence="2">
    <location>
        <begin position="18"/>
        <end position="129"/>
    </location>
</feature>
<name>A0A1I7M395_9BURK</name>
<evidence type="ECO:0000256" key="2">
    <source>
        <dbReference type="SAM" id="SignalP"/>
    </source>
</evidence>
<evidence type="ECO:0000313" key="4">
    <source>
        <dbReference type="Proteomes" id="UP000199391"/>
    </source>
</evidence>
<keyword evidence="4" id="KW-1185">Reference proteome</keyword>
<reference evidence="4" key="1">
    <citation type="submission" date="2016-10" db="EMBL/GenBank/DDBJ databases">
        <authorList>
            <person name="Varghese N."/>
            <person name="Submissions S."/>
        </authorList>
    </citation>
    <scope>NUCLEOTIDE SEQUENCE [LARGE SCALE GENOMIC DNA]</scope>
    <source>
        <strain evidence="4">CGMCC 1.11014</strain>
    </source>
</reference>
<dbReference type="STRING" id="1035707.SAMN05216552_105120"/>
<protein>
    <recommendedName>
        <fullName evidence="5">Lipoprotein</fullName>
    </recommendedName>
</protein>